<dbReference type="PROSITE" id="PS00895">
    <property type="entry name" value="3_HYDROXYISOBUT_DH"/>
    <property type="match status" value="1"/>
</dbReference>
<dbReference type="PANTHER" id="PTHR43580:SF2">
    <property type="entry name" value="CYTOKINE-LIKE NUCLEAR FACTOR N-PAC"/>
    <property type="match status" value="1"/>
</dbReference>
<evidence type="ECO:0000256" key="2">
    <source>
        <dbReference type="ARBA" id="ARBA00023002"/>
    </source>
</evidence>
<feature type="domain" description="6-phosphogluconate dehydrogenase NADP-binding" evidence="4">
    <location>
        <begin position="5"/>
        <end position="162"/>
    </location>
</feature>
<keyword evidence="3" id="KW-0520">NAD</keyword>
<dbReference type="InterPro" id="IPR029154">
    <property type="entry name" value="HIBADH-like_NADP-bd"/>
</dbReference>
<evidence type="ECO:0000256" key="3">
    <source>
        <dbReference type="ARBA" id="ARBA00023027"/>
    </source>
</evidence>
<dbReference type="SUPFAM" id="SSF51735">
    <property type="entry name" value="NAD(P)-binding Rossmann-fold domains"/>
    <property type="match status" value="1"/>
</dbReference>
<protein>
    <submittedName>
        <fullName evidence="6">NAD(P)-dependent oxidoreductase</fullName>
    </submittedName>
</protein>
<reference evidence="7" key="1">
    <citation type="journal article" date="2019" name="Int. J. Syst. Evol. Microbiol.">
        <title>The Global Catalogue of Microorganisms (GCM) 10K type strain sequencing project: providing services to taxonomists for standard genome sequencing and annotation.</title>
        <authorList>
            <consortium name="The Broad Institute Genomics Platform"/>
            <consortium name="The Broad Institute Genome Sequencing Center for Infectious Disease"/>
            <person name="Wu L."/>
            <person name="Ma J."/>
        </authorList>
    </citation>
    <scope>NUCLEOTIDE SEQUENCE [LARGE SCALE GENOMIC DNA]</scope>
    <source>
        <strain evidence="7">JCM 16904</strain>
    </source>
</reference>
<comment type="caution">
    <text evidence="6">The sequence shown here is derived from an EMBL/GenBank/DDBJ whole genome shotgun (WGS) entry which is preliminary data.</text>
</comment>
<evidence type="ECO:0000313" key="6">
    <source>
        <dbReference type="EMBL" id="GAA3719345.1"/>
    </source>
</evidence>
<dbReference type="PIRSF" id="PIRSF000103">
    <property type="entry name" value="HIBADH"/>
    <property type="match status" value="1"/>
</dbReference>
<feature type="domain" description="3-hydroxyisobutyrate dehydrogenase-like NAD-binding" evidence="5">
    <location>
        <begin position="165"/>
        <end position="285"/>
    </location>
</feature>
<evidence type="ECO:0000259" key="4">
    <source>
        <dbReference type="Pfam" id="PF03446"/>
    </source>
</evidence>
<comment type="similarity">
    <text evidence="1">Belongs to the HIBADH-related family.</text>
</comment>
<dbReference type="Gene3D" id="3.40.50.720">
    <property type="entry name" value="NAD(P)-binding Rossmann-like Domain"/>
    <property type="match status" value="1"/>
</dbReference>
<dbReference type="Pfam" id="PF14833">
    <property type="entry name" value="NAD_binding_11"/>
    <property type="match status" value="1"/>
</dbReference>
<name>A0ABP7EJP7_9ACTN</name>
<gene>
    <name evidence="6" type="ORF">GCM10022224_101520</name>
</gene>
<keyword evidence="2" id="KW-0560">Oxidoreductase</keyword>
<dbReference type="PANTHER" id="PTHR43580">
    <property type="entry name" value="OXIDOREDUCTASE GLYR1-RELATED"/>
    <property type="match status" value="1"/>
</dbReference>
<proteinExistence type="inferred from homology"/>
<dbReference type="SUPFAM" id="SSF48179">
    <property type="entry name" value="6-phosphogluconate dehydrogenase C-terminal domain-like"/>
    <property type="match status" value="1"/>
</dbReference>
<dbReference type="Pfam" id="PF03446">
    <property type="entry name" value="NAD_binding_2"/>
    <property type="match status" value="1"/>
</dbReference>
<dbReference type="EMBL" id="BAAAZP010000239">
    <property type="protein sequence ID" value="GAA3719345.1"/>
    <property type="molecule type" value="Genomic_DNA"/>
</dbReference>
<evidence type="ECO:0000256" key="1">
    <source>
        <dbReference type="ARBA" id="ARBA00009080"/>
    </source>
</evidence>
<accession>A0ABP7EJP7</accession>
<dbReference type="InterPro" id="IPR002204">
    <property type="entry name" value="3-OH-isobutyrate_DH-rel_CS"/>
</dbReference>
<keyword evidence="7" id="KW-1185">Reference proteome</keyword>
<dbReference type="Proteomes" id="UP001500902">
    <property type="component" value="Unassembled WGS sequence"/>
</dbReference>
<dbReference type="RefSeq" id="WP_344896967.1">
    <property type="nucleotide sequence ID" value="NZ_BAAAZP010000239.1"/>
</dbReference>
<dbReference type="InterPro" id="IPR008927">
    <property type="entry name" value="6-PGluconate_DH-like_C_sf"/>
</dbReference>
<dbReference type="InterPro" id="IPR036291">
    <property type="entry name" value="NAD(P)-bd_dom_sf"/>
</dbReference>
<dbReference type="InterPro" id="IPR015815">
    <property type="entry name" value="HIBADH-related"/>
</dbReference>
<dbReference type="InterPro" id="IPR051265">
    <property type="entry name" value="HIBADH-related_NP60_sf"/>
</dbReference>
<dbReference type="InterPro" id="IPR006115">
    <property type="entry name" value="6PGDH_NADP-bd"/>
</dbReference>
<organism evidence="6 7">
    <name type="scientific">Nonomuraea antimicrobica</name>
    <dbReference type="NCBI Taxonomy" id="561173"/>
    <lineage>
        <taxon>Bacteria</taxon>
        <taxon>Bacillati</taxon>
        <taxon>Actinomycetota</taxon>
        <taxon>Actinomycetes</taxon>
        <taxon>Streptosporangiales</taxon>
        <taxon>Streptosporangiaceae</taxon>
        <taxon>Nonomuraea</taxon>
    </lineage>
</organism>
<evidence type="ECO:0000313" key="7">
    <source>
        <dbReference type="Proteomes" id="UP001500902"/>
    </source>
</evidence>
<dbReference type="InterPro" id="IPR013328">
    <property type="entry name" value="6PGD_dom2"/>
</dbReference>
<evidence type="ECO:0000259" key="5">
    <source>
        <dbReference type="Pfam" id="PF14833"/>
    </source>
</evidence>
<sequence length="290" mass="30100">MAVRDVAVLGLGTMGSGMATRLLESGYRITVWNRTAERAEPLAEKGAHVATSVQDAAAGAEVLLLSLADESAVDDVLFGGALAAAGPGTLVVDTSTVSPAYARRATERVAAAGAHRVEACVLGNPLQARRGELRVLAAGDELDIRRAKPVLETIGHEVYELGPAGRGAAMKLAFNLLLGAQLASLAEAVSYGESAGLDRAMLLSAIAESGFSSKVMSFRAALMRDGRFTPPAFRSRLMEKDLRLVLAEAATADLSLPVTERAAGQFAALVDQGDGDHDAAAVCRLFSTTP</sequence>
<dbReference type="Gene3D" id="1.10.1040.10">
    <property type="entry name" value="N-(1-d-carboxylethyl)-l-norvaline Dehydrogenase, domain 2"/>
    <property type="match status" value="1"/>
</dbReference>